<evidence type="ECO:0000256" key="9">
    <source>
        <dbReference type="ARBA" id="ARBA00023136"/>
    </source>
</evidence>
<dbReference type="GO" id="GO:0005886">
    <property type="term" value="C:plasma membrane"/>
    <property type="evidence" value="ECO:0007669"/>
    <property type="project" value="UniProtKB-SubCell"/>
</dbReference>
<dbReference type="GO" id="GO:0008360">
    <property type="term" value="P:regulation of cell shape"/>
    <property type="evidence" value="ECO:0007669"/>
    <property type="project" value="UniProtKB-KW"/>
</dbReference>
<keyword evidence="5 14" id="KW-1003">Cell membrane</keyword>
<evidence type="ECO:0000256" key="6">
    <source>
        <dbReference type="ARBA" id="ARBA00022692"/>
    </source>
</evidence>
<reference evidence="15" key="1">
    <citation type="journal article" date="2020" name="mSystems">
        <title>Genome- and Community-Level Interaction Insights into Carbon Utilization and Element Cycling Functions of Hydrothermarchaeota in Hydrothermal Sediment.</title>
        <authorList>
            <person name="Zhou Z."/>
            <person name="Liu Y."/>
            <person name="Xu W."/>
            <person name="Pan J."/>
            <person name="Luo Z.H."/>
            <person name="Li M."/>
        </authorList>
    </citation>
    <scope>NUCLEOTIDE SEQUENCE [LARGE SCALE GENOMIC DNA]</scope>
    <source>
        <strain evidence="15">HyVt-535</strain>
    </source>
</reference>
<keyword evidence="6 14" id="KW-0812">Transmembrane</keyword>
<dbReference type="Proteomes" id="UP000886100">
    <property type="component" value="Unassembled WGS sequence"/>
</dbReference>
<organism evidence="15">
    <name type="scientific">Thiolapillus brandeum</name>
    <dbReference type="NCBI Taxonomy" id="1076588"/>
    <lineage>
        <taxon>Bacteria</taxon>
        <taxon>Pseudomonadati</taxon>
        <taxon>Pseudomonadota</taxon>
        <taxon>Gammaproteobacteria</taxon>
        <taxon>Chromatiales</taxon>
        <taxon>Sedimenticolaceae</taxon>
        <taxon>Thiolapillus</taxon>
    </lineage>
</organism>
<evidence type="ECO:0000256" key="14">
    <source>
        <dbReference type="HAMAP-Rule" id="MF_01006"/>
    </source>
</evidence>
<feature type="transmembrane region" description="Helical" evidence="14">
    <location>
        <begin position="217"/>
        <end position="239"/>
    </location>
</feature>
<dbReference type="HAMAP" id="MF_01006">
    <property type="entry name" value="Undec_diphosphatase"/>
    <property type="match status" value="1"/>
</dbReference>
<evidence type="ECO:0000256" key="10">
    <source>
        <dbReference type="ARBA" id="ARBA00023251"/>
    </source>
</evidence>
<dbReference type="NCBIfam" id="TIGR00753">
    <property type="entry name" value="undec_PP_bacA"/>
    <property type="match status" value="1"/>
</dbReference>
<dbReference type="EC" id="3.6.1.27" evidence="3 14"/>
<comment type="subcellular location">
    <subcellularLocation>
        <location evidence="1 14">Cell membrane</location>
        <topology evidence="1 14">Multi-pass membrane protein</topology>
    </subcellularLocation>
</comment>
<dbReference type="GO" id="GO:0046677">
    <property type="term" value="P:response to antibiotic"/>
    <property type="evidence" value="ECO:0007669"/>
    <property type="project" value="UniProtKB-UniRule"/>
</dbReference>
<evidence type="ECO:0000256" key="13">
    <source>
        <dbReference type="ARBA" id="ARBA00047594"/>
    </source>
</evidence>
<dbReference type="GO" id="GO:0071555">
    <property type="term" value="P:cell wall organization"/>
    <property type="evidence" value="ECO:0007669"/>
    <property type="project" value="UniProtKB-KW"/>
</dbReference>
<accession>A0A7C5IZ47</accession>
<comment type="similarity">
    <text evidence="2 14">Belongs to the UppP family.</text>
</comment>
<evidence type="ECO:0000256" key="8">
    <source>
        <dbReference type="ARBA" id="ARBA00022989"/>
    </source>
</evidence>
<dbReference type="Pfam" id="PF02673">
    <property type="entry name" value="BacA"/>
    <property type="match status" value="1"/>
</dbReference>
<dbReference type="AlphaFoldDB" id="A0A7C5IZ47"/>
<dbReference type="GO" id="GO:0009252">
    <property type="term" value="P:peptidoglycan biosynthetic process"/>
    <property type="evidence" value="ECO:0007669"/>
    <property type="project" value="UniProtKB-KW"/>
</dbReference>
<evidence type="ECO:0000313" key="15">
    <source>
        <dbReference type="EMBL" id="HHH13714.1"/>
    </source>
</evidence>
<evidence type="ECO:0000256" key="2">
    <source>
        <dbReference type="ARBA" id="ARBA00010621"/>
    </source>
</evidence>
<comment type="caution">
    <text evidence="15">The sequence shown here is derived from an EMBL/GenBank/DDBJ whole genome shotgun (WGS) entry which is preliminary data.</text>
</comment>
<comment type="catalytic activity">
    <reaction evidence="13 14">
        <text>di-trans,octa-cis-undecaprenyl diphosphate + H2O = di-trans,octa-cis-undecaprenyl phosphate + phosphate + H(+)</text>
        <dbReference type="Rhea" id="RHEA:28094"/>
        <dbReference type="ChEBI" id="CHEBI:15377"/>
        <dbReference type="ChEBI" id="CHEBI:15378"/>
        <dbReference type="ChEBI" id="CHEBI:43474"/>
        <dbReference type="ChEBI" id="CHEBI:58405"/>
        <dbReference type="ChEBI" id="CHEBI:60392"/>
        <dbReference type="EC" id="3.6.1.27"/>
    </reaction>
</comment>
<evidence type="ECO:0000256" key="11">
    <source>
        <dbReference type="ARBA" id="ARBA00032707"/>
    </source>
</evidence>
<dbReference type="EMBL" id="DROM01000345">
    <property type="protein sequence ID" value="HHH13714.1"/>
    <property type="molecule type" value="Genomic_DNA"/>
</dbReference>
<dbReference type="PANTHER" id="PTHR30622">
    <property type="entry name" value="UNDECAPRENYL-DIPHOSPHATASE"/>
    <property type="match status" value="1"/>
</dbReference>
<keyword evidence="14" id="KW-0573">Peptidoglycan synthesis</keyword>
<evidence type="ECO:0000256" key="1">
    <source>
        <dbReference type="ARBA" id="ARBA00004651"/>
    </source>
</evidence>
<keyword evidence="8 14" id="KW-1133">Transmembrane helix</keyword>
<feature type="transmembrane region" description="Helical" evidence="14">
    <location>
        <begin position="40"/>
        <end position="59"/>
    </location>
</feature>
<protein>
    <recommendedName>
        <fullName evidence="4 14">Undecaprenyl-diphosphatase</fullName>
        <ecNumber evidence="3 14">3.6.1.27</ecNumber>
    </recommendedName>
    <alternativeName>
        <fullName evidence="12 14">Bacitracin resistance protein</fullName>
    </alternativeName>
    <alternativeName>
        <fullName evidence="11 14">Undecaprenyl pyrophosphate phosphatase</fullName>
    </alternativeName>
</protein>
<evidence type="ECO:0000256" key="12">
    <source>
        <dbReference type="ARBA" id="ARBA00032932"/>
    </source>
</evidence>
<dbReference type="InterPro" id="IPR003824">
    <property type="entry name" value="UppP"/>
</dbReference>
<keyword evidence="14" id="KW-0961">Cell wall biogenesis/degradation</keyword>
<keyword evidence="9 14" id="KW-0472">Membrane</keyword>
<dbReference type="NCBIfam" id="NF001393">
    <property type="entry name" value="PRK00281.2-4"/>
    <property type="match status" value="1"/>
</dbReference>
<evidence type="ECO:0000256" key="7">
    <source>
        <dbReference type="ARBA" id="ARBA00022801"/>
    </source>
</evidence>
<evidence type="ECO:0000256" key="5">
    <source>
        <dbReference type="ARBA" id="ARBA00022475"/>
    </source>
</evidence>
<sequence>MELIQIIVLALVQGLTEFLPISSSAHLILTPHLFGYADQGLAFDLAVHLGTLLAVLLYFRHTIWEVARDWFASLPASGRATANSRLGWYIILATLPVMGVGVLVKDLVENELRSPLVIAATTIGFGAVLLWADRGFRHLRHIETMNLRDALLIGAAQALALVPGTSRSGITMTAALMLGYSREAAARFSFLLAVPTILASVVWVGKDLVGSPGPVQWGDLGLGILFSFLAALTTIHLFLRFIERMGMAPFAWYRFALGAFILVTLYR</sequence>
<feature type="transmembrane region" description="Helical" evidence="14">
    <location>
        <begin position="116"/>
        <end position="132"/>
    </location>
</feature>
<feature type="transmembrane region" description="Helical" evidence="14">
    <location>
        <begin position="86"/>
        <end position="104"/>
    </location>
</feature>
<dbReference type="GO" id="GO:0050380">
    <property type="term" value="F:undecaprenyl-diphosphatase activity"/>
    <property type="evidence" value="ECO:0007669"/>
    <property type="project" value="UniProtKB-UniRule"/>
</dbReference>
<proteinExistence type="inferred from homology"/>
<feature type="transmembrane region" description="Helical" evidence="14">
    <location>
        <begin position="251"/>
        <end position="266"/>
    </location>
</feature>
<comment type="miscellaneous">
    <text evidence="14">Bacitracin is thought to be involved in the inhibition of peptidoglycan synthesis by sequestering undecaprenyl diphosphate, thereby reducing the pool of lipid carrier available.</text>
</comment>
<comment type="function">
    <text evidence="14">Catalyzes the dephosphorylation of undecaprenyl diphosphate (UPP). Confers resistance to bacitracin.</text>
</comment>
<dbReference type="PANTHER" id="PTHR30622:SF4">
    <property type="entry name" value="UNDECAPRENYL-DIPHOSPHATASE"/>
    <property type="match status" value="1"/>
</dbReference>
<keyword evidence="14" id="KW-0133">Cell shape</keyword>
<keyword evidence="7 14" id="KW-0378">Hydrolase</keyword>
<name>A0A7C5IZ47_9GAMM</name>
<evidence type="ECO:0000256" key="3">
    <source>
        <dbReference type="ARBA" id="ARBA00012374"/>
    </source>
</evidence>
<gene>
    <name evidence="14" type="primary">uppP</name>
    <name evidence="15" type="ORF">ENJ98_05710</name>
</gene>
<keyword evidence="10 14" id="KW-0046">Antibiotic resistance</keyword>
<evidence type="ECO:0000256" key="4">
    <source>
        <dbReference type="ARBA" id="ARBA00021581"/>
    </source>
</evidence>
<feature type="transmembrane region" description="Helical" evidence="14">
    <location>
        <begin position="184"/>
        <end position="205"/>
    </location>
</feature>